<sequence length="44" mass="5064">MGFGQVLLRQHHITHSSFYARQFNQILNGMFIVVFLAGDIITLE</sequence>
<keyword evidence="1" id="KW-1133">Transmembrane helix</keyword>
<organism evidence="2">
    <name type="scientific">mine drainage metagenome</name>
    <dbReference type="NCBI Taxonomy" id="410659"/>
    <lineage>
        <taxon>unclassified sequences</taxon>
        <taxon>metagenomes</taxon>
        <taxon>ecological metagenomes</taxon>
    </lineage>
</organism>
<comment type="caution">
    <text evidence="2">The sequence shown here is derived from an EMBL/GenBank/DDBJ whole genome shotgun (WGS) entry which is preliminary data.</text>
</comment>
<dbReference type="AlphaFoldDB" id="A0A1J5PUR0"/>
<gene>
    <name evidence="2" type="ORF">GALL_429820</name>
</gene>
<evidence type="ECO:0000256" key="1">
    <source>
        <dbReference type="SAM" id="Phobius"/>
    </source>
</evidence>
<reference evidence="2" key="1">
    <citation type="submission" date="2016-10" db="EMBL/GenBank/DDBJ databases">
        <title>Sequence of Gallionella enrichment culture.</title>
        <authorList>
            <person name="Poehlein A."/>
            <person name="Muehling M."/>
            <person name="Daniel R."/>
        </authorList>
    </citation>
    <scope>NUCLEOTIDE SEQUENCE</scope>
</reference>
<dbReference type="EMBL" id="MLJW01002194">
    <property type="protein sequence ID" value="OIQ75350.1"/>
    <property type="molecule type" value="Genomic_DNA"/>
</dbReference>
<feature type="transmembrane region" description="Helical" evidence="1">
    <location>
        <begin position="26"/>
        <end position="43"/>
    </location>
</feature>
<proteinExistence type="predicted"/>
<keyword evidence="1" id="KW-0812">Transmembrane</keyword>
<accession>A0A1J5PUR0</accession>
<protein>
    <submittedName>
        <fullName evidence="2">Uncharacterized protein</fullName>
    </submittedName>
</protein>
<evidence type="ECO:0000313" key="2">
    <source>
        <dbReference type="EMBL" id="OIQ75350.1"/>
    </source>
</evidence>
<keyword evidence="1" id="KW-0472">Membrane</keyword>
<name>A0A1J5PUR0_9ZZZZ</name>